<dbReference type="InterPro" id="IPR038619">
    <property type="entry name" value="MraZ_sf"/>
</dbReference>
<reference evidence="9" key="1">
    <citation type="submission" date="2024-01" db="EMBL/GenBank/DDBJ databases">
        <title>Genome sequence of Mycoplasma ciconiae type strain DSM 25251.</title>
        <authorList>
            <person name="Spergser J."/>
        </authorList>
    </citation>
    <scope>NUCLEOTIDE SEQUENCE [LARGE SCALE GENOMIC DNA]</scope>
    <source>
        <strain evidence="9">DSM 25251</strain>
    </source>
</reference>
<dbReference type="PROSITE" id="PS51740">
    <property type="entry name" value="SPOVT_ABRB"/>
    <property type="match status" value="2"/>
</dbReference>
<evidence type="ECO:0000256" key="5">
    <source>
        <dbReference type="ARBA" id="ARBA00023125"/>
    </source>
</evidence>
<evidence type="ECO:0000256" key="7">
    <source>
        <dbReference type="HAMAP-Rule" id="MF_01008"/>
    </source>
</evidence>
<dbReference type="CDD" id="cd16321">
    <property type="entry name" value="MraZ_C"/>
    <property type="match status" value="1"/>
</dbReference>
<dbReference type="SUPFAM" id="SSF89447">
    <property type="entry name" value="AbrB/MazE/MraZ-like"/>
    <property type="match status" value="1"/>
</dbReference>
<dbReference type="InterPro" id="IPR035644">
    <property type="entry name" value="MraZ_C"/>
</dbReference>
<feature type="domain" description="SpoVT-AbrB" evidence="8">
    <location>
        <begin position="75"/>
        <end position="118"/>
    </location>
</feature>
<comment type="caution">
    <text evidence="9">The sequence shown here is derived from an EMBL/GenBank/DDBJ whole genome shotgun (WGS) entry which is preliminary data.</text>
</comment>
<dbReference type="PANTHER" id="PTHR34701:SF1">
    <property type="entry name" value="TRANSCRIPTIONAL REGULATOR MRAZ"/>
    <property type="match status" value="1"/>
</dbReference>
<evidence type="ECO:0000313" key="9">
    <source>
        <dbReference type="EMBL" id="MEE3928053.1"/>
    </source>
</evidence>
<sequence length="143" mass="16095">MFGTIERKLDDKNRVILPPVFRDSLGSTFFITVGFDGNAELRSEDNFNKYVAEIESKSMFDKNARILRRSILGRATQIQLDSQGRFLVPKNIIDLTSIQKNVVFVGVGSFVEFWAKEAYDSQSELNDGDLIANIAQKLSGINN</sequence>
<comment type="similarity">
    <text evidence="7">Belongs to the MraZ family.</text>
</comment>
<keyword evidence="2 7" id="KW-0963">Cytoplasm</keyword>
<evidence type="ECO:0000259" key="8">
    <source>
        <dbReference type="PROSITE" id="PS51740"/>
    </source>
</evidence>
<dbReference type="InterPro" id="IPR003444">
    <property type="entry name" value="MraZ"/>
</dbReference>
<gene>
    <name evidence="7" type="primary">mraZ</name>
    <name evidence="9" type="ORF">V2E24_00485</name>
</gene>
<keyword evidence="10" id="KW-1185">Reference proteome</keyword>
<name>A0ABU7MKL5_9BACT</name>
<dbReference type="Proteomes" id="UP001344817">
    <property type="component" value="Unassembled WGS sequence"/>
</dbReference>
<protein>
    <recommendedName>
        <fullName evidence="1 7">Transcriptional regulator MraZ</fullName>
    </recommendedName>
</protein>
<evidence type="ECO:0000313" key="10">
    <source>
        <dbReference type="Proteomes" id="UP001344817"/>
    </source>
</evidence>
<dbReference type="CDD" id="cd16320">
    <property type="entry name" value="MraZ_N"/>
    <property type="match status" value="1"/>
</dbReference>
<keyword evidence="4 7" id="KW-0805">Transcription regulation</keyword>
<organism evidence="9 10">
    <name type="scientific">Mycoplasmopsis ciconiae</name>
    <dbReference type="NCBI Taxonomy" id="561067"/>
    <lineage>
        <taxon>Bacteria</taxon>
        <taxon>Bacillati</taxon>
        <taxon>Mycoplasmatota</taxon>
        <taxon>Mycoplasmoidales</taxon>
        <taxon>Metamycoplasmataceae</taxon>
        <taxon>Mycoplasmopsis</taxon>
    </lineage>
</organism>
<dbReference type="EMBL" id="JAZDWZ010000001">
    <property type="protein sequence ID" value="MEE3928053.1"/>
    <property type="molecule type" value="Genomic_DNA"/>
</dbReference>
<dbReference type="InterPro" id="IPR035642">
    <property type="entry name" value="MraZ_N"/>
</dbReference>
<evidence type="ECO:0000256" key="1">
    <source>
        <dbReference type="ARBA" id="ARBA00013860"/>
    </source>
</evidence>
<keyword evidence="9" id="KW-0132">Cell division</keyword>
<keyword evidence="3" id="KW-0677">Repeat</keyword>
<comment type="subunit">
    <text evidence="7">Forms oligomers.</text>
</comment>
<evidence type="ECO:0000256" key="3">
    <source>
        <dbReference type="ARBA" id="ARBA00022737"/>
    </source>
</evidence>
<dbReference type="HAMAP" id="MF_01008">
    <property type="entry name" value="MraZ"/>
    <property type="match status" value="1"/>
</dbReference>
<dbReference type="InterPro" id="IPR007159">
    <property type="entry name" value="SpoVT-AbrB_dom"/>
</dbReference>
<dbReference type="Gene3D" id="3.40.1550.20">
    <property type="entry name" value="Transcriptional regulator MraZ domain"/>
    <property type="match status" value="1"/>
</dbReference>
<comment type="subcellular location">
    <subcellularLocation>
        <location evidence="7">Cytoplasm</location>
        <location evidence="7">Nucleoid</location>
    </subcellularLocation>
</comment>
<dbReference type="Pfam" id="PF02381">
    <property type="entry name" value="MraZ"/>
    <property type="match status" value="2"/>
</dbReference>
<dbReference type="InterPro" id="IPR020603">
    <property type="entry name" value="MraZ_dom"/>
</dbReference>
<keyword evidence="9" id="KW-0131">Cell cycle</keyword>
<dbReference type="PANTHER" id="PTHR34701">
    <property type="entry name" value="TRANSCRIPTIONAL REGULATOR MRAZ"/>
    <property type="match status" value="1"/>
</dbReference>
<proteinExistence type="inferred from homology"/>
<dbReference type="RefSeq" id="WP_330500468.1">
    <property type="nucleotide sequence ID" value="NZ_JAZDWZ010000001.1"/>
</dbReference>
<dbReference type="InterPro" id="IPR037914">
    <property type="entry name" value="SpoVT-AbrB_sf"/>
</dbReference>
<keyword evidence="5 7" id="KW-0238">DNA-binding</keyword>
<accession>A0ABU7MKL5</accession>
<evidence type="ECO:0000256" key="2">
    <source>
        <dbReference type="ARBA" id="ARBA00022490"/>
    </source>
</evidence>
<feature type="domain" description="SpoVT-AbrB" evidence="8">
    <location>
        <begin position="4"/>
        <end position="46"/>
    </location>
</feature>
<dbReference type="GO" id="GO:0051301">
    <property type="term" value="P:cell division"/>
    <property type="evidence" value="ECO:0007669"/>
    <property type="project" value="UniProtKB-KW"/>
</dbReference>
<evidence type="ECO:0000256" key="6">
    <source>
        <dbReference type="ARBA" id="ARBA00023163"/>
    </source>
</evidence>
<evidence type="ECO:0000256" key="4">
    <source>
        <dbReference type="ARBA" id="ARBA00023015"/>
    </source>
</evidence>
<keyword evidence="6 7" id="KW-0804">Transcription</keyword>